<dbReference type="SUPFAM" id="SSF49842">
    <property type="entry name" value="TNF-like"/>
    <property type="match status" value="1"/>
</dbReference>
<protein>
    <recommendedName>
        <fullName evidence="1">C1q domain-containing protein</fullName>
    </recommendedName>
</protein>
<proteinExistence type="predicted"/>
<evidence type="ECO:0000313" key="2">
    <source>
        <dbReference type="EMBL" id="KAJ8306888.1"/>
    </source>
</evidence>
<dbReference type="InterPro" id="IPR008983">
    <property type="entry name" value="Tumour_necrosis_fac-like_dom"/>
</dbReference>
<dbReference type="PANTHER" id="PTHR24024:SF18">
    <property type="entry name" value="SHORT-CHAIN COLLAGEN C4-LIKE"/>
    <property type="match status" value="1"/>
</dbReference>
<comment type="caution">
    <text evidence="2">The sequence shown here is derived from an EMBL/GenBank/DDBJ whole genome shotgun (WGS) entry which is preliminary data.</text>
</comment>
<dbReference type="InterPro" id="IPR051077">
    <property type="entry name" value="Ca-dependent_lectin"/>
</dbReference>
<feature type="domain" description="C1q" evidence="1">
    <location>
        <begin position="244"/>
        <end position="312"/>
    </location>
</feature>
<sequence length="457" mass="50913">MNKGYLKHSKLHQLQKILTRMEKYKKALSCLCDMIKNDHKTHSHTKQGAITYVRWGRTTCPGNGTELMYSDLHIDANRLYVAGYAAGSWYNSGGASNHLCLPKNPDWAKYQASDDKAQAAKIYGTEYQTYSHRVGETLDRSHLDYEVPCAVCQNSFRTGVFMLPGKTACFPDWHLEYRGYLMSGHPSHRTSEYVCVDAHPEHIGSKSNQNGQLLYPVEAACGSLKCPPYVNNREICSVCTPRQTDPAFVAFTAQLSHDISHLGFNEAIIFDKVVTNHGNGYESQSGHITASVAGIYHFTTTIVKNGNEIARAYTSSIDFECSVAVVIIQMAAGDRAITYIRWGRTTCPGNGTELMYSDTDTIRLYVAGYTAGNLFNSGGASNYLCLPKNPDWAKFQDSDEKSAKIYGTEYQTNAHSVREALDKSHGEYDVPCAVCQNSIRTGVYMLPEDNFFISVFE</sequence>
<organism evidence="2 3">
    <name type="scientific">Tegillarca granosa</name>
    <name type="common">Malaysian cockle</name>
    <name type="synonym">Anadara granosa</name>
    <dbReference type="NCBI Taxonomy" id="220873"/>
    <lineage>
        <taxon>Eukaryota</taxon>
        <taxon>Metazoa</taxon>
        <taxon>Spiralia</taxon>
        <taxon>Lophotrochozoa</taxon>
        <taxon>Mollusca</taxon>
        <taxon>Bivalvia</taxon>
        <taxon>Autobranchia</taxon>
        <taxon>Pteriomorphia</taxon>
        <taxon>Arcoida</taxon>
        <taxon>Arcoidea</taxon>
        <taxon>Arcidae</taxon>
        <taxon>Tegillarca</taxon>
    </lineage>
</organism>
<dbReference type="Proteomes" id="UP001217089">
    <property type="component" value="Unassembled WGS sequence"/>
</dbReference>
<evidence type="ECO:0000313" key="3">
    <source>
        <dbReference type="Proteomes" id="UP001217089"/>
    </source>
</evidence>
<keyword evidence="3" id="KW-1185">Reference proteome</keyword>
<name>A0ABQ9ENS1_TEGGR</name>
<reference evidence="2 3" key="1">
    <citation type="submission" date="2022-12" db="EMBL/GenBank/DDBJ databases">
        <title>Chromosome-level genome of Tegillarca granosa.</title>
        <authorList>
            <person name="Kim J."/>
        </authorList>
    </citation>
    <scope>NUCLEOTIDE SEQUENCE [LARGE SCALE GENOMIC DNA]</scope>
    <source>
        <strain evidence="2">Teg-2019</strain>
        <tissue evidence="2">Adductor muscle</tissue>
    </source>
</reference>
<dbReference type="PANTHER" id="PTHR24024">
    <property type="entry name" value="PULMONARY SURFACTANT-ASSOCIATED PROTEIN A"/>
    <property type="match status" value="1"/>
</dbReference>
<dbReference type="PROSITE" id="PS50871">
    <property type="entry name" value="C1Q"/>
    <property type="match status" value="1"/>
</dbReference>
<accession>A0ABQ9ENS1</accession>
<dbReference type="Pfam" id="PF00386">
    <property type="entry name" value="C1q"/>
    <property type="match status" value="1"/>
</dbReference>
<evidence type="ECO:0000259" key="1">
    <source>
        <dbReference type="PROSITE" id="PS50871"/>
    </source>
</evidence>
<dbReference type="EMBL" id="JARBDR010000793">
    <property type="protein sequence ID" value="KAJ8306888.1"/>
    <property type="molecule type" value="Genomic_DNA"/>
</dbReference>
<dbReference type="Gene3D" id="2.60.120.40">
    <property type="match status" value="1"/>
</dbReference>
<dbReference type="SMART" id="SM00110">
    <property type="entry name" value="C1Q"/>
    <property type="match status" value="1"/>
</dbReference>
<dbReference type="InterPro" id="IPR001073">
    <property type="entry name" value="C1q_dom"/>
</dbReference>
<gene>
    <name evidence="2" type="ORF">KUTeg_014972</name>
</gene>